<keyword evidence="2" id="KW-1185">Reference proteome</keyword>
<evidence type="ECO:0000313" key="2">
    <source>
        <dbReference type="Proteomes" id="UP000698222"/>
    </source>
</evidence>
<name>A0ABS4YI03_9MICO</name>
<dbReference type="Proteomes" id="UP000698222">
    <property type="component" value="Unassembled WGS sequence"/>
</dbReference>
<dbReference type="InterPro" id="IPR029068">
    <property type="entry name" value="Glyas_Bleomycin-R_OHBP_Dase"/>
</dbReference>
<evidence type="ECO:0000313" key="1">
    <source>
        <dbReference type="EMBL" id="MBP2408429.1"/>
    </source>
</evidence>
<organism evidence="1 2">
    <name type="scientific">Brachybacterium fresconis</name>
    <dbReference type="NCBI Taxonomy" id="173363"/>
    <lineage>
        <taxon>Bacteria</taxon>
        <taxon>Bacillati</taxon>
        <taxon>Actinomycetota</taxon>
        <taxon>Actinomycetes</taxon>
        <taxon>Micrococcales</taxon>
        <taxon>Dermabacteraceae</taxon>
        <taxon>Brachybacterium</taxon>
    </lineage>
</organism>
<dbReference type="SUPFAM" id="SSF54593">
    <property type="entry name" value="Glyoxalase/Bleomycin resistance protein/Dihydroxybiphenyl dioxygenase"/>
    <property type="match status" value="1"/>
</dbReference>
<gene>
    <name evidence="1" type="ORF">JOF44_001332</name>
</gene>
<dbReference type="Gene3D" id="3.10.180.10">
    <property type="entry name" value="2,3-Dihydroxybiphenyl 1,2-Dioxygenase, domain 1"/>
    <property type="match status" value="1"/>
</dbReference>
<protein>
    <submittedName>
        <fullName evidence="1">Catechol 2,3-dioxygenase-like lactoylglutathione lyase family enzyme</fullName>
    </submittedName>
</protein>
<reference evidence="1 2" key="1">
    <citation type="submission" date="2021-03" db="EMBL/GenBank/DDBJ databases">
        <title>Sequencing the genomes of 1000 actinobacteria strains.</title>
        <authorList>
            <person name="Klenk H.-P."/>
        </authorList>
    </citation>
    <scope>NUCLEOTIDE SEQUENCE [LARGE SCALE GENOMIC DNA]</scope>
    <source>
        <strain evidence="1 2">DSM 14564</strain>
    </source>
</reference>
<proteinExistence type="predicted"/>
<accession>A0ABS4YI03</accession>
<comment type="caution">
    <text evidence="1">The sequence shown here is derived from an EMBL/GenBank/DDBJ whole genome shotgun (WGS) entry which is preliminary data.</text>
</comment>
<dbReference type="EMBL" id="JAGIOC010000001">
    <property type="protein sequence ID" value="MBP2408429.1"/>
    <property type="molecule type" value="Genomic_DNA"/>
</dbReference>
<sequence>MSTLRVDHLGLVLEDLDAAIGFFTEFGLQVTGSSTAMS</sequence>